<reference evidence="1 2" key="1">
    <citation type="submission" date="2023-02" db="EMBL/GenBank/DDBJ databases">
        <title>Entomopathogenic bacteria.</title>
        <authorList>
            <person name="Machado R.A."/>
        </authorList>
    </citation>
    <scope>NUCLEOTIDE SEQUENCE [LARGE SCALE GENOMIC DNA]</scope>
    <source>
        <strain evidence="1 2">XENO-10</strain>
    </source>
</reference>
<dbReference type="RefSeq" id="WP_273553987.1">
    <property type="nucleotide sequence ID" value="NZ_JAQRFI010000007.1"/>
</dbReference>
<name>A0ABT5LC24_9GAMM</name>
<proteinExistence type="predicted"/>
<dbReference type="Proteomes" id="UP001217178">
    <property type="component" value="Unassembled WGS sequence"/>
</dbReference>
<dbReference type="EMBL" id="JAQRFI010000007">
    <property type="protein sequence ID" value="MDC9588626.1"/>
    <property type="molecule type" value="Genomic_DNA"/>
</dbReference>
<evidence type="ECO:0000313" key="1">
    <source>
        <dbReference type="EMBL" id="MDC9588626.1"/>
    </source>
</evidence>
<keyword evidence="2" id="KW-1185">Reference proteome</keyword>
<gene>
    <name evidence="1" type="ORF">PSI23_04690</name>
</gene>
<sequence length="291" mass="33275">MKKLFKLKEWFTLEETARRLTSSFEEEISVADCLSLALDKRLTISALLDKSSYAVKSKVKTTTMRDQFSYCIKSTTSNGAFLKMLTGERFYTNEQLDCEYEKIERIGGAFRLDSGIYDLPMIGAEELDVMHQFDLAQNRKPREYANIEGAFLNTKFGMVNILASFNQLTIKYNGKEMGVFDAVKNEFVDYNDYFSFFYPDDGLGDVEFVFRRENIEKFEQSALNDGEAELTLDDGLLVIGSMLSALKKAKPESKRWTQDALKGELEKTCPIGARTLDKYFAEANKRLKSIN</sequence>
<accession>A0ABT5LC24</accession>
<evidence type="ECO:0000313" key="2">
    <source>
        <dbReference type="Proteomes" id="UP001217178"/>
    </source>
</evidence>
<organism evidence="1 2">
    <name type="scientific">Xenorhabdus yunnanensis</name>
    <dbReference type="NCBI Taxonomy" id="3025878"/>
    <lineage>
        <taxon>Bacteria</taxon>
        <taxon>Pseudomonadati</taxon>
        <taxon>Pseudomonadota</taxon>
        <taxon>Gammaproteobacteria</taxon>
        <taxon>Enterobacterales</taxon>
        <taxon>Morganellaceae</taxon>
        <taxon>Xenorhabdus</taxon>
    </lineage>
</organism>
<protein>
    <submittedName>
        <fullName evidence="1">Uncharacterized protein</fullName>
    </submittedName>
</protein>
<comment type="caution">
    <text evidence="1">The sequence shown here is derived from an EMBL/GenBank/DDBJ whole genome shotgun (WGS) entry which is preliminary data.</text>
</comment>